<evidence type="ECO:0000313" key="2">
    <source>
        <dbReference type="EMBL" id="MBB5326975.1"/>
    </source>
</evidence>
<accession>A0A9X0QB52</accession>
<dbReference type="PIRSF" id="PIRSF031982">
    <property type="entry name" value="UCP031982_abhydr"/>
    <property type="match status" value="1"/>
</dbReference>
<comment type="caution">
    <text evidence="2">The sequence shown here is derived from an EMBL/GenBank/DDBJ whole genome shotgun (WGS) entry which is preliminary data.</text>
</comment>
<dbReference type="SUPFAM" id="SSF53474">
    <property type="entry name" value="alpha/beta-Hydrolases"/>
    <property type="match status" value="1"/>
</dbReference>
<dbReference type="PANTHER" id="PTHR33428:SF14">
    <property type="entry name" value="CARBOXYLESTERASE TYPE B DOMAIN-CONTAINING PROTEIN"/>
    <property type="match status" value="1"/>
</dbReference>
<dbReference type="Gene3D" id="3.40.50.1820">
    <property type="entry name" value="alpha/beta hydrolase"/>
    <property type="match status" value="1"/>
</dbReference>
<dbReference type="AlphaFoldDB" id="A0A9X0QB52"/>
<evidence type="ECO:0000313" key="3">
    <source>
        <dbReference type="Proteomes" id="UP000535182"/>
    </source>
</evidence>
<name>A0A9X0QB52_9BACT</name>
<dbReference type="EMBL" id="JACHEB010000001">
    <property type="protein sequence ID" value="MBB5326975.1"/>
    <property type="molecule type" value="Genomic_DNA"/>
</dbReference>
<proteinExistence type="predicted"/>
<gene>
    <name evidence="2" type="ORF">HDF14_000569</name>
</gene>
<dbReference type="Pfam" id="PF12740">
    <property type="entry name" value="PETase"/>
    <property type="match status" value="1"/>
</dbReference>
<dbReference type="GO" id="GO:0016787">
    <property type="term" value="F:hydrolase activity"/>
    <property type="evidence" value="ECO:0007669"/>
    <property type="project" value="UniProtKB-KW"/>
</dbReference>
<dbReference type="InterPro" id="IPR041127">
    <property type="entry name" value="PET_hydrolase/cutinase-like"/>
</dbReference>
<organism evidence="2 3">
    <name type="scientific">Tunturiibacter gelidiferens</name>
    <dbReference type="NCBI Taxonomy" id="3069689"/>
    <lineage>
        <taxon>Bacteria</taxon>
        <taxon>Pseudomonadati</taxon>
        <taxon>Acidobacteriota</taxon>
        <taxon>Terriglobia</taxon>
        <taxon>Terriglobales</taxon>
        <taxon>Acidobacteriaceae</taxon>
        <taxon>Tunturiibacter</taxon>
    </lineage>
</organism>
<dbReference type="InterPro" id="IPR016986">
    <property type="entry name" value="UCP031982_abhydr"/>
</dbReference>
<reference evidence="2 3" key="1">
    <citation type="submission" date="2020-08" db="EMBL/GenBank/DDBJ databases">
        <title>Genomic Encyclopedia of Type Strains, Phase IV (KMG-V): Genome sequencing to study the core and pangenomes of soil and plant-associated prokaryotes.</title>
        <authorList>
            <person name="Whitman W."/>
        </authorList>
    </citation>
    <scope>NUCLEOTIDE SEQUENCE [LARGE SCALE GENOMIC DNA]</scope>
    <source>
        <strain evidence="2 3">X5P2</strain>
    </source>
</reference>
<sequence length="369" mass="39251">MRTLRWAATLIVVLTVMLVARAGFGATTYEVGMSSRVFKPAHARNWRGATTEGLVTTIWYPVSVDAAVHEEPSVIGPPGDPLFLAGSTAVDSPIAAVPAKFPVVMLSHGTGGSALQLAWLGTVLARHGYIVVGVNHPGNNALEPYTAEGFVLWWERATDISDALDALLSDSTFGPHVDEGRIGAAGFSIGGYTVLELAGARTDQERFLKACETDPTLHKCVVPEMKNMGDPERMLAKVRASSAESMARGGASYRDRRVRAVFAIAPAVGQAFDADGFREVTIPVSMVVGAADRIAPVATNAGRFLALMPNAHLTVVPGGVAHYTFLDTCTDAGKAKLPVYCEDAAGVDREKAHTTVSEMAVKFFDRNLR</sequence>
<dbReference type="Proteomes" id="UP000535182">
    <property type="component" value="Unassembled WGS sequence"/>
</dbReference>
<keyword evidence="3" id="KW-1185">Reference proteome</keyword>
<protein>
    <submittedName>
        <fullName evidence="2">Dienelactone hydrolase</fullName>
    </submittedName>
</protein>
<keyword evidence="2" id="KW-0378">Hydrolase</keyword>
<dbReference type="InterPro" id="IPR029058">
    <property type="entry name" value="AB_hydrolase_fold"/>
</dbReference>
<dbReference type="PANTHER" id="PTHR33428">
    <property type="entry name" value="CHLOROPHYLLASE-2, CHLOROPLASTIC"/>
    <property type="match status" value="1"/>
</dbReference>
<evidence type="ECO:0000259" key="1">
    <source>
        <dbReference type="Pfam" id="PF12740"/>
    </source>
</evidence>
<feature type="domain" description="PET hydrolase/cutinase-like" evidence="1">
    <location>
        <begin position="90"/>
        <end position="202"/>
    </location>
</feature>
<dbReference type="RefSeq" id="WP_183973273.1">
    <property type="nucleotide sequence ID" value="NZ_JACHEB010000001.1"/>
</dbReference>